<organism evidence="2 3">
    <name type="scientific">Nguyenibacter vanlangensis</name>
    <dbReference type="NCBI Taxonomy" id="1216886"/>
    <lineage>
        <taxon>Bacteria</taxon>
        <taxon>Pseudomonadati</taxon>
        <taxon>Pseudomonadota</taxon>
        <taxon>Alphaproteobacteria</taxon>
        <taxon>Acetobacterales</taxon>
        <taxon>Acetobacteraceae</taxon>
        <taxon>Nguyenibacter</taxon>
    </lineage>
</organism>
<dbReference type="Proteomes" id="UP000534870">
    <property type="component" value="Unassembled WGS sequence"/>
</dbReference>
<gene>
    <name evidence="2" type="ORF">HUK84_01515</name>
</gene>
<dbReference type="InterPro" id="IPR011050">
    <property type="entry name" value="Pectin_lyase_fold/virulence"/>
</dbReference>
<protein>
    <recommendedName>
        <fullName evidence="4">Pectate lyase superfamily protein domain-containing protein</fullName>
    </recommendedName>
</protein>
<evidence type="ECO:0000313" key="3">
    <source>
        <dbReference type="Proteomes" id="UP000534870"/>
    </source>
</evidence>
<sequence>MALRFSILGLLGGMLITSAYAQQGTMSDKEGLGQVLAHSRLTAPMINGGTATGLNVNRQISLLSYGAKCDGVTDDTKAINKWLANAAGMPADVELEAPAGVCVFTAPLANPGGVQANHVDLHGAGPYATTFLYMGHDSQIDLLTIGDGVSPQKNWSLHDFRIASNTRMSAGTALHVRGMVRSAVGNIVLDGQEGNGKLWNGVWFDEVDFIATWGQSYAVGQNDAFRINGGRLGSADFSLLGWKIGPTDSRIVPRIGVHIGGGLGGFVCGPGTDIIGNGTNVLIDNALVRVTNRELFFASGCFIDSSASGAGVEVNDTQGNAGDLYISFAGSWIASSATSNLQLDKAVRGHLVFSGGTIFNARGDGVHDVSMMRQTYSGTQFRQNGRGGTGGYGFNALSSASEIMLIGDDFEGNYNGPMHGKEHVLSDDAATFLARRVDLPLIWTADTSQCGSLPGASGCLVLRDAKRKVHFIPAWGGAAGEGTSR</sequence>
<reference evidence="2 3" key="1">
    <citation type="submission" date="2020-06" db="EMBL/GenBank/DDBJ databases">
        <title>Description of novel acetic acid bacteria.</title>
        <authorList>
            <person name="Sombolestani A."/>
        </authorList>
    </citation>
    <scope>NUCLEOTIDE SEQUENCE [LARGE SCALE GENOMIC DNA]</scope>
    <source>
        <strain evidence="2 3">LMG 31431</strain>
    </source>
</reference>
<evidence type="ECO:0000313" key="2">
    <source>
        <dbReference type="EMBL" id="NVN09837.1"/>
    </source>
</evidence>
<dbReference type="EMBL" id="JABXXP010000006">
    <property type="protein sequence ID" value="NVN09837.1"/>
    <property type="molecule type" value="Genomic_DNA"/>
</dbReference>
<dbReference type="Gene3D" id="2.160.20.10">
    <property type="entry name" value="Single-stranded right-handed beta-helix, Pectin lyase-like"/>
    <property type="match status" value="1"/>
</dbReference>
<keyword evidence="1" id="KW-0732">Signal</keyword>
<evidence type="ECO:0008006" key="4">
    <source>
        <dbReference type="Google" id="ProtNLM"/>
    </source>
</evidence>
<feature type="chain" id="PRO_5031269064" description="Pectate lyase superfamily protein domain-containing protein" evidence="1">
    <location>
        <begin position="22"/>
        <end position="485"/>
    </location>
</feature>
<accession>A0A7Y7ITF8</accession>
<comment type="caution">
    <text evidence="2">The sequence shown here is derived from an EMBL/GenBank/DDBJ whole genome shotgun (WGS) entry which is preliminary data.</text>
</comment>
<name>A0A7Y7ITF8_9PROT</name>
<dbReference type="AlphaFoldDB" id="A0A7Y7ITF8"/>
<dbReference type="SUPFAM" id="SSF51126">
    <property type="entry name" value="Pectin lyase-like"/>
    <property type="match status" value="1"/>
</dbReference>
<feature type="signal peptide" evidence="1">
    <location>
        <begin position="1"/>
        <end position="21"/>
    </location>
</feature>
<proteinExistence type="predicted"/>
<dbReference type="RefSeq" id="WP_176638634.1">
    <property type="nucleotide sequence ID" value="NZ_JABXXP010000006.1"/>
</dbReference>
<dbReference type="InterPro" id="IPR012334">
    <property type="entry name" value="Pectin_lyas_fold"/>
</dbReference>
<evidence type="ECO:0000256" key="1">
    <source>
        <dbReference type="SAM" id="SignalP"/>
    </source>
</evidence>